<comment type="caution">
    <text evidence="9">The sequence shown here is derived from an EMBL/GenBank/DDBJ whole genome shotgun (WGS) entry which is preliminary data.</text>
</comment>
<sequence length="228" mass="23988">MTFALTVLLSQMGPAAVLLLALIIFAETGLLVGFFLPGDSLLFAAGLLVANGTVPVPLVVVIGAVWAAASLGDQLGYWIGGRIGPRLFGGRPGRWIRARHVDAAREFFDRHGSKAVITARFVALVRTFTPVVAGAVGMPRRRFTVYNVAGGLLWTAGMLLSGYFLGAIPFVADHVELTTLALDALVVTPAVVAFLIRWWRRPPDGAMSAAHRGAGARAVAESGSGARS</sequence>
<keyword evidence="5 7" id="KW-1133">Transmembrane helix</keyword>
<feature type="transmembrane region" description="Helical" evidence="7">
    <location>
        <begin position="42"/>
        <end position="69"/>
    </location>
</feature>
<feature type="domain" description="VTT" evidence="8">
    <location>
        <begin position="36"/>
        <end position="163"/>
    </location>
</feature>
<comment type="similarity">
    <text evidence="2 7">Belongs to the DedA family.</text>
</comment>
<evidence type="ECO:0000259" key="8">
    <source>
        <dbReference type="Pfam" id="PF09335"/>
    </source>
</evidence>
<evidence type="ECO:0000256" key="3">
    <source>
        <dbReference type="ARBA" id="ARBA00022475"/>
    </source>
</evidence>
<keyword evidence="4 7" id="KW-0812">Transmembrane</keyword>
<evidence type="ECO:0000256" key="6">
    <source>
        <dbReference type="ARBA" id="ARBA00023136"/>
    </source>
</evidence>
<name>A0ABP7AKU6_9ACTN</name>
<dbReference type="Pfam" id="PF09335">
    <property type="entry name" value="VTT_dom"/>
    <property type="match status" value="1"/>
</dbReference>
<evidence type="ECO:0000256" key="5">
    <source>
        <dbReference type="ARBA" id="ARBA00022989"/>
    </source>
</evidence>
<dbReference type="InterPro" id="IPR032818">
    <property type="entry name" value="DedA-like"/>
</dbReference>
<keyword evidence="3 7" id="KW-1003">Cell membrane</keyword>
<accession>A0ABP7AKU6</accession>
<evidence type="ECO:0000256" key="2">
    <source>
        <dbReference type="ARBA" id="ARBA00010792"/>
    </source>
</evidence>
<organism evidence="9 10">
    <name type="scientific">Kineosporia mesophila</name>
    <dbReference type="NCBI Taxonomy" id="566012"/>
    <lineage>
        <taxon>Bacteria</taxon>
        <taxon>Bacillati</taxon>
        <taxon>Actinomycetota</taxon>
        <taxon>Actinomycetes</taxon>
        <taxon>Kineosporiales</taxon>
        <taxon>Kineosporiaceae</taxon>
        <taxon>Kineosporia</taxon>
    </lineage>
</organism>
<evidence type="ECO:0000256" key="7">
    <source>
        <dbReference type="RuleBase" id="RU367016"/>
    </source>
</evidence>
<feature type="transmembrane region" description="Helical" evidence="7">
    <location>
        <begin position="177"/>
        <end position="199"/>
    </location>
</feature>
<protein>
    <recommendedName>
        <fullName evidence="8">VTT domain-containing protein</fullName>
    </recommendedName>
</protein>
<comment type="subcellular location">
    <subcellularLocation>
        <location evidence="1 7">Cell membrane</location>
        <topology evidence="1 7">Multi-pass membrane protein</topology>
    </subcellularLocation>
</comment>
<dbReference type="Proteomes" id="UP001501074">
    <property type="component" value="Unassembled WGS sequence"/>
</dbReference>
<dbReference type="InterPro" id="IPR032816">
    <property type="entry name" value="VTT_dom"/>
</dbReference>
<feature type="transmembrane region" description="Helical" evidence="7">
    <location>
        <begin position="12"/>
        <end position="36"/>
    </location>
</feature>
<evidence type="ECO:0000313" key="10">
    <source>
        <dbReference type="Proteomes" id="UP001501074"/>
    </source>
</evidence>
<feature type="transmembrane region" description="Helical" evidence="7">
    <location>
        <begin position="148"/>
        <end position="171"/>
    </location>
</feature>
<dbReference type="PANTHER" id="PTHR30353">
    <property type="entry name" value="INNER MEMBRANE PROTEIN DEDA-RELATED"/>
    <property type="match status" value="1"/>
</dbReference>
<reference evidence="10" key="1">
    <citation type="journal article" date="2019" name="Int. J. Syst. Evol. Microbiol.">
        <title>The Global Catalogue of Microorganisms (GCM) 10K type strain sequencing project: providing services to taxonomists for standard genome sequencing and annotation.</title>
        <authorList>
            <consortium name="The Broad Institute Genomics Platform"/>
            <consortium name="The Broad Institute Genome Sequencing Center for Infectious Disease"/>
            <person name="Wu L."/>
            <person name="Ma J."/>
        </authorList>
    </citation>
    <scope>NUCLEOTIDE SEQUENCE [LARGE SCALE GENOMIC DNA]</scope>
    <source>
        <strain evidence="10">JCM 16902</strain>
    </source>
</reference>
<evidence type="ECO:0000313" key="9">
    <source>
        <dbReference type="EMBL" id="GAA3634611.1"/>
    </source>
</evidence>
<keyword evidence="10" id="KW-1185">Reference proteome</keyword>
<keyword evidence="6 7" id="KW-0472">Membrane</keyword>
<dbReference type="RefSeq" id="WP_231489251.1">
    <property type="nucleotide sequence ID" value="NZ_BAAAZO010000012.1"/>
</dbReference>
<proteinExistence type="inferred from homology"/>
<evidence type="ECO:0000256" key="1">
    <source>
        <dbReference type="ARBA" id="ARBA00004651"/>
    </source>
</evidence>
<dbReference type="EMBL" id="BAAAZO010000012">
    <property type="protein sequence ID" value="GAA3634611.1"/>
    <property type="molecule type" value="Genomic_DNA"/>
</dbReference>
<dbReference type="PANTHER" id="PTHR30353:SF0">
    <property type="entry name" value="TRANSMEMBRANE PROTEIN"/>
    <property type="match status" value="1"/>
</dbReference>
<evidence type="ECO:0000256" key="4">
    <source>
        <dbReference type="ARBA" id="ARBA00022692"/>
    </source>
</evidence>
<gene>
    <name evidence="9" type="ORF">GCM10022223_61200</name>
</gene>